<evidence type="ECO:0000313" key="1">
    <source>
        <dbReference type="EMBL" id="CAJ1975255.1"/>
    </source>
</evidence>
<reference evidence="1" key="1">
    <citation type="submission" date="2023-10" db="EMBL/GenBank/DDBJ databases">
        <authorList>
            <person name="Domelevo Entfellner J.-B."/>
        </authorList>
    </citation>
    <scope>NUCLEOTIDE SEQUENCE</scope>
</reference>
<gene>
    <name evidence="1" type="ORF">AYBTSS11_LOCUS27362</name>
</gene>
<evidence type="ECO:0000313" key="2">
    <source>
        <dbReference type="Proteomes" id="UP001189624"/>
    </source>
</evidence>
<dbReference type="AlphaFoldDB" id="A0AA86T753"/>
<accession>A0AA86T753</accession>
<organism evidence="1 2">
    <name type="scientific">Sphenostylis stenocarpa</name>
    <dbReference type="NCBI Taxonomy" id="92480"/>
    <lineage>
        <taxon>Eukaryota</taxon>
        <taxon>Viridiplantae</taxon>
        <taxon>Streptophyta</taxon>
        <taxon>Embryophyta</taxon>
        <taxon>Tracheophyta</taxon>
        <taxon>Spermatophyta</taxon>
        <taxon>Magnoliopsida</taxon>
        <taxon>eudicotyledons</taxon>
        <taxon>Gunneridae</taxon>
        <taxon>Pentapetalae</taxon>
        <taxon>rosids</taxon>
        <taxon>fabids</taxon>
        <taxon>Fabales</taxon>
        <taxon>Fabaceae</taxon>
        <taxon>Papilionoideae</taxon>
        <taxon>50 kb inversion clade</taxon>
        <taxon>NPAAA clade</taxon>
        <taxon>indigoferoid/millettioid clade</taxon>
        <taxon>Phaseoleae</taxon>
        <taxon>Sphenostylis</taxon>
    </lineage>
</organism>
<proteinExistence type="predicted"/>
<dbReference type="EMBL" id="OY731406">
    <property type="protein sequence ID" value="CAJ1975255.1"/>
    <property type="molecule type" value="Genomic_DNA"/>
</dbReference>
<name>A0AA86T753_9FABA</name>
<dbReference type="Proteomes" id="UP001189624">
    <property type="component" value="Chromosome 9"/>
</dbReference>
<dbReference type="Gramene" id="rna-AYBTSS11_LOCUS27362">
    <property type="protein sequence ID" value="CAJ1975255.1"/>
    <property type="gene ID" value="gene-AYBTSS11_LOCUS27362"/>
</dbReference>
<sequence length="74" mass="8084">MQGLDLILRWKVQLVKRGVLGNVMHWGVRGESGGGDEARGSAWGSRWEGNGVCWNMGAMLARRDLLCRVGTKSG</sequence>
<keyword evidence="2" id="KW-1185">Reference proteome</keyword>
<protein>
    <submittedName>
        <fullName evidence="1">Uncharacterized protein</fullName>
    </submittedName>
</protein>